<sequence length="419" mass="46396">MPDSGADSEVIMGDLGNCSDGVYVRFTDNLDAAYAADPYGWKQDGACLGETRGDGESGTNPQPSEGEGLSETGSIPLGPDDPPLMAPDTALDNTHSPSPSPPTSPSTSAESLSTPLSDTDFPFQCRTNGVTVHGRVYFCSAGSDDNEVVRVHVLALDTGEWSTACPPHRPGPESNPERVSRAWEYYFDPDPEVYAAMREEEDALGHVTTVWEPFGDKIMRISRKGETWLFDPEKEREGRDDVWEQKGSLLHDGMGASWQVCFVADNTVHLFWHDSTLDRRGGQVFTEATGWSLCPLPLSFPTGWQEFRHVRVGTLFVSFFEAWGDDTDPNPQLESGLGCFDSVSQEWRTLFPTSFMMEDVQPLALMPDDDDLRFLIYVRSPPTDAYALQSVYDHYVMYIDRDMLMGVRTRGEALGVEGD</sequence>
<evidence type="ECO:0000313" key="3">
    <source>
        <dbReference type="EMBL" id="GIQ85020.1"/>
    </source>
</evidence>
<dbReference type="EMBL" id="BDIP01000673">
    <property type="protein sequence ID" value="GIQ82367.1"/>
    <property type="molecule type" value="Genomic_DNA"/>
</dbReference>
<name>A0A9K3CT09_9EUKA</name>
<accession>A0A9K3CT09</accession>
<proteinExistence type="predicted"/>
<dbReference type="SUPFAM" id="SSF50965">
    <property type="entry name" value="Galactose oxidase, central domain"/>
    <property type="match status" value="1"/>
</dbReference>
<reference evidence="2 4" key="2">
    <citation type="journal article" date="2018" name="PLoS ONE">
        <title>The draft genome of Kipferlia bialata reveals reductive genome evolution in fornicate parasites.</title>
        <authorList>
            <person name="Tanifuji G."/>
            <person name="Takabayashi S."/>
            <person name="Kume K."/>
            <person name="Takagi M."/>
            <person name="Nakayama T."/>
            <person name="Kamikawa R."/>
            <person name="Inagaki Y."/>
            <person name="Hashimoto T."/>
        </authorList>
    </citation>
    <scope>NUCLEOTIDE SEQUENCE [LARGE SCALE GENOMIC DNA]</scope>
    <source>
        <strain evidence="2">NY0173</strain>
    </source>
</reference>
<reference evidence="2" key="1">
    <citation type="submission" date="2016-10" db="EMBL/GenBank/DDBJ databases">
        <authorList>
            <person name="Tanifuji G."/>
            <person name="Kume K."/>
            <person name="Nakayama T."/>
            <person name="Takabayashi S."/>
            <person name="Hashimoto T."/>
        </authorList>
    </citation>
    <scope>NUCLEOTIDE SEQUENCE</scope>
    <source>
        <strain evidence="2">NY0173</strain>
    </source>
</reference>
<evidence type="ECO:0000313" key="4">
    <source>
        <dbReference type="Proteomes" id="UP000265618"/>
    </source>
</evidence>
<feature type="region of interest" description="Disordered" evidence="1">
    <location>
        <begin position="44"/>
        <end position="117"/>
    </location>
</feature>
<protein>
    <submittedName>
        <fullName evidence="2">Uncharacterized protein</fullName>
    </submittedName>
</protein>
<evidence type="ECO:0000313" key="2">
    <source>
        <dbReference type="EMBL" id="GIQ82367.1"/>
    </source>
</evidence>
<organism evidence="2 4">
    <name type="scientific">Kipferlia bialata</name>
    <dbReference type="NCBI Taxonomy" id="797122"/>
    <lineage>
        <taxon>Eukaryota</taxon>
        <taxon>Metamonada</taxon>
        <taxon>Carpediemonas-like organisms</taxon>
        <taxon>Kipferlia</taxon>
    </lineage>
</organism>
<dbReference type="AlphaFoldDB" id="A0A9K3CT09"/>
<dbReference type="InterPro" id="IPR011043">
    <property type="entry name" value="Gal_Oxase/kelch_b-propeller"/>
</dbReference>
<dbReference type="EMBL" id="BDIP01001728">
    <property type="protein sequence ID" value="GIQ85020.1"/>
    <property type="molecule type" value="Genomic_DNA"/>
</dbReference>
<comment type="caution">
    <text evidence="2">The sequence shown here is derived from an EMBL/GenBank/DDBJ whole genome shotgun (WGS) entry which is preliminary data.</text>
</comment>
<dbReference type="Proteomes" id="UP000265618">
    <property type="component" value="Unassembled WGS sequence"/>
</dbReference>
<feature type="compositionally biased region" description="Low complexity" evidence="1">
    <location>
        <begin position="105"/>
        <end position="117"/>
    </location>
</feature>
<evidence type="ECO:0000256" key="1">
    <source>
        <dbReference type="SAM" id="MobiDB-lite"/>
    </source>
</evidence>
<gene>
    <name evidence="2" type="ORF">KIPB_003489</name>
    <name evidence="3" type="ORF">KIPB_006627</name>
</gene>
<keyword evidence="4" id="KW-1185">Reference proteome</keyword>